<feature type="domain" description="WSC" evidence="8">
    <location>
        <begin position="31"/>
        <end position="134"/>
    </location>
</feature>
<dbReference type="AlphaFoldDB" id="A0A9P7ZE09"/>
<sequence length="158" mass="16943">MRPFTTTIATLLSVATCVHAKDLSIYDDSKTYAYQGCYNETTNQEDSSGVRALDGGITDVREGEMTVELCLEICGDGDTEYRFAGLQWARECWCASTLAGIAKKVDDEECDMACEGDGEFACGGNLKLSVYETSENAAGGLRTVASLGLASVLLLHII</sequence>
<dbReference type="PANTHER" id="PTHR24269:SF16">
    <property type="entry name" value="PROTEIN SLG1"/>
    <property type="match status" value="1"/>
</dbReference>
<dbReference type="GO" id="GO:0005886">
    <property type="term" value="C:plasma membrane"/>
    <property type="evidence" value="ECO:0007669"/>
    <property type="project" value="TreeGrafter"/>
</dbReference>
<dbReference type="SMART" id="SM00321">
    <property type="entry name" value="WSC"/>
    <property type="match status" value="1"/>
</dbReference>
<comment type="subcellular location">
    <subcellularLocation>
        <location evidence="1">Membrane</location>
        <topology evidence="1">Single-pass membrane protein</topology>
    </subcellularLocation>
</comment>
<name>A0A9P7ZE09_9HYPO</name>
<feature type="signal peptide" evidence="7">
    <location>
        <begin position="1"/>
        <end position="20"/>
    </location>
</feature>
<keyword evidence="10" id="KW-1185">Reference proteome</keyword>
<evidence type="ECO:0000313" key="10">
    <source>
        <dbReference type="Proteomes" id="UP000887229"/>
    </source>
</evidence>
<evidence type="ECO:0000313" key="9">
    <source>
        <dbReference type="EMBL" id="KAG9249830.1"/>
    </source>
</evidence>
<dbReference type="Proteomes" id="UP000887229">
    <property type="component" value="Unassembled WGS sequence"/>
</dbReference>
<feature type="chain" id="PRO_5040337943" evidence="7">
    <location>
        <begin position="21"/>
        <end position="158"/>
    </location>
</feature>
<evidence type="ECO:0000256" key="7">
    <source>
        <dbReference type="SAM" id="SignalP"/>
    </source>
</evidence>
<evidence type="ECO:0000256" key="3">
    <source>
        <dbReference type="ARBA" id="ARBA00022729"/>
    </source>
</evidence>
<dbReference type="Pfam" id="PF01822">
    <property type="entry name" value="WSC"/>
    <property type="match status" value="1"/>
</dbReference>
<keyword evidence="5" id="KW-0472">Membrane</keyword>
<evidence type="ECO:0000256" key="6">
    <source>
        <dbReference type="ARBA" id="ARBA00023180"/>
    </source>
</evidence>
<dbReference type="PROSITE" id="PS51212">
    <property type="entry name" value="WSC"/>
    <property type="match status" value="1"/>
</dbReference>
<evidence type="ECO:0000256" key="1">
    <source>
        <dbReference type="ARBA" id="ARBA00004167"/>
    </source>
</evidence>
<organism evidence="9 10">
    <name type="scientific">Emericellopsis atlantica</name>
    <dbReference type="NCBI Taxonomy" id="2614577"/>
    <lineage>
        <taxon>Eukaryota</taxon>
        <taxon>Fungi</taxon>
        <taxon>Dikarya</taxon>
        <taxon>Ascomycota</taxon>
        <taxon>Pezizomycotina</taxon>
        <taxon>Sordariomycetes</taxon>
        <taxon>Hypocreomycetidae</taxon>
        <taxon>Hypocreales</taxon>
        <taxon>Bionectriaceae</taxon>
        <taxon>Emericellopsis</taxon>
    </lineage>
</organism>
<evidence type="ECO:0000259" key="8">
    <source>
        <dbReference type="PROSITE" id="PS51212"/>
    </source>
</evidence>
<protein>
    <submittedName>
        <fullName evidence="9">WSC domain-containing protein</fullName>
    </submittedName>
</protein>
<evidence type="ECO:0000256" key="2">
    <source>
        <dbReference type="ARBA" id="ARBA00022692"/>
    </source>
</evidence>
<reference evidence="9" key="1">
    <citation type="journal article" date="2021" name="IMA Fungus">
        <title>Genomic characterization of three marine fungi, including Emericellopsis atlantica sp. nov. with signatures of a generalist lifestyle and marine biomass degradation.</title>
        <authorList>
            <person name="Hagestad O.C."/>
            <person name="Hou L."/>
            <person name="Andersen J.H."/>
            <person name="Hansen E.H."/>
            <person name="Altermark B."/>
            <person name="Li C."/>
            <person name="Kuhnert E."/>
            <person name="Cox R.J."/>
            <person name="Crous P.W."/>
            <person name="Spatafora J.W."/>
            <person name="Lail K."/>
            <person name="Amirebrahimi M."/>
            <person name="Lipzen A."/>
            <person name="Pangilinan J."/>
            <person name="Andreopoulos W."/>
            <person name="Hayes R.D."/>
            <person name="Ng V."/>
            <person name="Grigoriev I.V."/>
            <person name="Jackson S.A."/>
            <person name="Sutton T.D.S."/>
            <person name="Dobson A.D.W."/>
            <person name="Rama T."/>
        </authorList>
    </citation>
    <scope>NUCLEOTIDE SEQUENCE</scope>
    <source>
        <strain evidence="9">TS7</strain>
    </source>
</reference>
<keyword evidence="6" id="KW-0325">Glycoprotein</keyword>
<dbReference type="InterPro" id="IPR051836">
    <property type="entry name" value="Kremen_rcpt"/>
</dbReference>
<keyword evidence="4" id="KW-1133">Transmembrane helix</keyword>
<keyword evidence="2" id="KW-0812">Transmembrane</keyword>
<dbReference type="EMBL" id="MU251289">
    <property type="protein sequence ID" value="KAG9249830.1"/>
    <property type="molecule type" value="Genomic_DNA"/>
</dbReference>
<dbReference type="OrthoDB" id="5985073at2759"/>
<gene>
    <name evidence="9" type="ORF">F5Z01DRAFT_438302</name>
</gene>
<dbReference type="GeneID" id="70290653"/>
<comment type="caution">
    <text evidence="9">The sequence shown here is derived from an EMBL/GenBank/DDBJ whole genome shotgun (WGS) entry which is preliminary data.</text>
</comment>
<proteinExistence type="predicted"/>
<evidence type="ECO:0000256" key="5">
    <source>
        <dbReference type="ARBA" id="ARBA00023136"/>
    </source>
</evidence>
<dbReference type="RefSeq" id="XP_046113754.1">
    <property type="nucleotide sequence ID" value="XM_046259750.1"/>
</dbReference>
<dbReference type="PANTHER" id="PTHR24269">
    <property type="entry name" value="KREMEN PROTEIN"/>
    <property type="match status" value="1"/>
</dbReference>
<keyword evidence="3 7" id="KW-0732">Signal</keyword>
<dbReference type="InterPro" id="IPR002889">
    <property type="entry name" value="WSC_carb-bd"/>
</dbReference>
<evidence type="ECO:0000256" key="4">
    <source>
        <dbReference type="ARBA" id="ARBA00022989"/>
    </source>
</evidence>
<accession>A0A9P7ZE09</accession>